<evidence type="ECO:0000256" key="1">
    <source>
        <dbReference type="SAM" id="SignalP"/>
    </source>
</evidence>
<sequence>MNKYSFQMSAKKMTIACGILAASVSFGASAFAFSDIKGDPAESKINALHNKGVVNGVTTDRFAPKSKVTFAQGIQFIVNGLQLSPKASGGNSTVTSSVYFDKVKDKAWYASAFLIAKQNGLTLDKSVDPNAAMTRIQFAHLMTQALQSKGNFPVTLMYADISDGSKLSNAEMNSLQILVNTRLVTLEKNNTFRPNDAVTRAEAAVWIYDAAEFAQTVITPGVTPPDEGSAAPAQLYEGSVTLEKAGQGVNKATLTVNDLPNPGYGLVINRIEFGKDKTAVIYFSVTKPAPGKMYPMVITKGTAVTYLPEGYTATAKSLSAAPSSSGSSVR</sequence>
<dbReference type="eggNOG" id="COG5492">
    <property type="taxonomic scope" value="Bacteria"/>
</dbReference>
<evidence type="ECO:0000313" key="3">
    <source>
        <dbReference type="EMBL" id="AIQ67354.1"/>
    </source>
</evidence>
<evidence type="ECO:0000259" key="2">
    <source>
        <dbReference type="PROSITE" id="PS51272"/>
    </source>
</evidence>
<feature type="domain" description="SLH" evidence="2">
    <location>
        <begin position="96"/>
        <end position="221"/>
    </location>
</feature>
<dbReference type="PROSITE" id="PS51272">
    <property type="entry name" value="SLH"/>
    <property type="match status" value="2"/>
</dbReference>
<dbReference type="EMBL" id="CP009287">
    <property type="protein sequence ID" value="AIQ67354.1"/>
    <property type="molecule type" value="Genomic_DNA"/>
</dbReference>
<feature type="domain" description="SLH" evidence="2">
    <location>
        <begin position="28"/>
        <end position="91"/>
    </location>
</feature>
<protein>
    <recommendedName>
        <fullName evidence="2">SLH domain-containing protein</fullName>
    </recommendedName>
</protein>
<proteinExistence type="predicted"/>
<dbReference type="KEGG" id="pgm:PGRAT_06635"/>
<dbReference type="OrthoDB" id="1738667at2"/>
<dbReference type="HOGENOM" id="CLU_072307_0_0_9"/>
<keyword evidence="4" id="KW-1185">Reference proteome</keyword>
<dbReference type="InterPro" id="IPR001119">
    <property type="entry name" value="SLH_dom"/>
</dbReference>
<feature type="signal peptide" evidence="1">
    <location>
        <begin position="1"/>
        <end position="32"/>
    </location>
</feature>
<dbReference type="Proteomes" id="UP000029500">
    <property type="component" value="Chromosome"/>
</dbReference>
<dbReference type="AlphaFoldDB" id="A0A089NED3"/>
<reference evidence="3 4" key="1">
    <citation type="submission" date="2014-08" db="EMBL/GenBank/DDBJ databases">
        <title>Comparative genomics of the Paenibacillus odorifer group.</title>
        <authorList>
            <person name="den Bakker H.C."/>
            <person name="Tsai Y.-C."/>
            <person name="Martin N."/>
            <person name="Korlach J."/>
            <person name="Wiedmann M."/>
        </authorList>
    </citation>
    <scope>NUCLEOTIDE SEQUENCE [LARGE SCALE GENOMIC DNA]</scope>
    <source>
        <strain evidence="3 4">DSM 15220</strain>
    </source>
</reference>
<organism evidence="3 4">
    <name type="scientific">Paenibacillus graminis</name>
    <dbReference type="NCBI Taxonomy" id="189425"/>
    <lineage>
        <taxon>Bacteria</taxon>
        <taxon>Bacillati</taxon>
        <taxon>Bacillota</taxon>
        <taxon>Bacilli</taxon>
        <taxon>Bacillales</taxon>
        <taxon>Paenibacillaceae</taxon>
        <taxon>Paenibacillus</taxon>
    </lineage>
</organism>
<name>A0A089NED3_9BACL</name>
<feature type="chain" id="PRO_5001847835" description="SLH domain-containing protein" evidence="1">
    <location>
        <begin position="33"/>
        <end position="330"/>
    </location>
</feature>
<gene>
    <name evidence="3" type="ORF">PGRAT_06635</name>
</gene>
<evidence type="ECO:0000313" key="4">
    <source>
        <dbReference type="Proteomes" id="UP000029500"/>
    </source>
</evidence>
<dbReference type="STRING" id="189425.PGRAT_06635"/>
<dbReference type="RefSeq" id="WP_025705177.1">
    <property type="nucleotide sequence ID" value="NZ_CP009287.1"/>
</dbReference>
<keyword evidence="1" id="KW-0732">Signal</keyword>
<dbReference type="Pfam" id="PF00395">
    <property type="entry name" value="SLH"/>
    <property type="match status" value="2"/>
</dbReference>
<accession>A0A089NED3</accession>